<sequence>MTPWPLTWTRRALASTQAIARRNAHEAALECRRRRLEREAVDEVLAGT</sequence>
<accession>A0ABT8EUS5</accession>
<reference evidence="1" key="1">
    <citation type="submission" date="2023-06" db="EMBL/GenBank/DDBJ databases">
        <title>Draft genome sequence of Nocardioides sp. SOB72.</title>
        <authorList>
            <person name="Zhang G."/>
        </authorList>
    </citation>
    <scope>NUCLEOTIDE SEQUENCE</scope>
    <source>
        <strain evidence="1">SOB72</strain>
    </source>
</reference>
<evidence type="ECO:0000313" key="2">
    <source>
        <dbReference type="Proteomes" id="UP001168537"/>
    </source>
</evidence>
<dbReference type="Proteomes" id="UP001168537">
    <property type="component" value="Unassembled WGS sequence"/>
</dbReference>
<dbReference type="EMBL" id="JAUHJR010000004">
    <property type="protein sequence ID" value="MDN4161925.1"/>
    <property type="molecule type" value="Genomic_DNA"/>
</dbReference>
<organism evidence="1 2">
    <name type="scientific">Nocardioides abyssi</name>
    <dbReference type="NCBI Taxonomy" id="3058370"/>
    <lineage>
        <taxon>Bacteria</taxon>
        <taxon>Bacillati</taxon>
        <taxon>Actinomycetota</taxon>
        <taxon>Actinomycetes</taxon>
        <taxon>Propionibacteriales</taxon>
        <taxon>Nocardioidaceae</taxon>
        <taxon>Nocardioides</taxon>
    </lineage>
</organism>
<gene>
    <name evidence="1" type="ORF">QWY29_11235</name>
</gene>
<evidence type="ECO:0000313" key="1">
    <source>
        <dbReference type="EMBL" id="MDN4161925.1"/>
    </source>
</evidence>
<comment type="caution">
    <text evidence="1">The sequence shown here is derived from an EMBL/GenBank/DDBJ whole genome shotgun (WGS) entry which is preliminary data.</text>
</comment>
<protein>
    <submittedName>
        <fullName evidence="1">Uncharacterized protein</fullName>
    </submittedName>
</protein>
<name>A0ABT8EUS5_9ACTN</name>
<dbReference type="RefSeq" id="WP_300960883.1">
    <property type="nucleotide sequence ID" value="NZ_JAUHJR010000004.1"/>
</dbReference>
<proteinExistence type="predicted"/>
<keyword evidence="2" id="KW-1185">Reference proteome</keyword>